<evidence type="ECO:0000256" key="1">
    <source>
        <dbReference type="ARBA" id="ARBA00006206"/>
    </source>
</evidence>
<feature type="signal peptide" evidence="5">
    <location>
        <begin position="1"/>
        <end position="21"/>
    </location>
</feature>
<dbReference type="Pfam" id="PF01263">
    <property type="entry name" value="Aldose_epim"/>
    <property type="match status" value="1"/>
</dbReference>
<dbReference type="GO" id="GO:0006006">
    <property type="term" value="P:glucose metabolic process"/>
    <property type="evidence" value="ECO:0007669"/>
    <property type="project" value="TreeGrafter"/>
</dbReference>
<keyword evidence="5" id="KW-0732">Signal</keyword>
<comment type="similarity">
    <text evidence="1">Belongs to the aldose epimerase family.</text>
</comment>
<dbReference type="FunFam" id="2.70.98.10:FF:000014">
    <property type="entry name" value="Aldose 1-epimerase, putative"/>
    <property type="match status" value="1"/>
</dbReference>
<evidence type="ECO:0000313" key="7">
    <source>
        <dbReference type="Proteomes" id="UP000722485"/>
    </source>
</evidence>
<dbReference type="GO" id="GO:0030246">
    <property type="term" value="F:carbohydrate binding"/>
    <property type="evidence" value="ECO:0007669"/>
    <property type="project" value="InterPro"/>
</dbReference>
<dbReference type="PANTHER" id="PTHR10091:SF6">
    <property type="entry name" value="1-EPIMERASE, PUTATIVE (AFU_ORTHOLOGUE AFUA_3G13240)-RELATED"/>
    <property type="match status" value="1"/>
</dbReference>
<keyword evidence="7" id="KW-1185">Reference proteome</keyword>
<organism evidence="6 7">
    <name type="scientific">Cylindrodendrum hubeiense</name>
    <dbReference type="NCBI Taxonomy" id="595255"/>
    <lineage>
        <taxon>Eukaryota</taxon>
        <taxon>Fungi</taxon>
        <taxon>Dikarya</taxon>
        <taxon>Ascomycota</taxon>
        <taxon>Pezizomycotina</taxon>
        <taxon>Sordariomycetes</taxon>
        <taxon>Hypocreomycetidae</taxon>
        <taxon>Hypocreales</taxon>
        <taxon>Nectriaceae</taxon>
        <taxon>Cylindrodendrum</taxon>
    </lineage>
</organism>
<feature type="compositionally biased region" description="Basic and acidic residues" evidence="4">
    <location>
        <begin position="435"/>
        <end position="445"/>
    </location>
</feature>
<dbReference type="InterPro" id="IPR047215">
    <property type="entry name" value="Galactose_mutarotase-like"/>
</dbReference>
<dbReference type="Proteomes" id="UP000722485">
    <property type="component" value="Unassembled WGS sequence"/>
</dbReference>
<name>A0A9P5LLF5_9HYPO</name>
<dbReference type="GO" id="GO:0004034">
    <property type="term" value="F:aldose 1-epimerase activity"/>
    <property type="evidence" value="ECO:0007669"/>
    <property type="project" value="TreeGrafter"/>
</dbReference>
<dbReference type="InterPro" id="IPR008183">
    <property type="entry name" value="Aldose_1/G6P_1-epimerase"/>
</dbReference>
<reference evidence="6" key="1">
    <citation type="submission" date="2020-03" db="EMBL/GenBank/DDBJ databases">
        <title>Draft Genome Sequence of Cylindrodendrum hubeiense.</title>
        <authorList>
            <person name="Buettner E."/>
            <person name="Kellner H."/>
        </authorList>
    </citation>
    <scope>NUCLEOTIDE SEQUENCE</scope>
    <source>
        <strain evidence="6">IHI 201604</strain>
    </source>
</reference>
<dbReference type="InterPro" id="IPR014718">
    <property type="entry name" value="GH-type_carb-bd"/>
</dbReference>
<comment type="caution">
    <text evidence="6">The sequence shown here is derived from an EMBL/GenBank/DDBJ whole genome shotgun (WGS) entry which is preliminary data.</text>
</comment>
<protein>
    <recommendedName>
        <fullName evidence="8">Aldose 1-epimerase</fullName>
    </recommendedName>
</protein>
<evidence type="ECO:0000313" key="6">
    <source>
        <dbReference type="EMBL" id="KAF7556524.1"/>
    </source>
</evidence>
<dbReference type="AlphaFoldDB" id="A0A9P5LLF5"/>
<keyword evidence="2" id="KW-0413">Isomerase</keyword>
<dbReference type="GO" id="GO:0033499">
    <property type="term" value="P:galactose catabolic process via UDP-galactose, Leloir pathway"/>
    <property type="evidence" value="ECO:0007669"/>
    <property type="project" value="TreeGrafter"/>
</dbReference>
<dbReference type="OrthoDB" id="274691at2759"/>
<evidence type="ECO:0000256" key="3">
    <source>
        <dbReference type="ARBA" id="ARBA00023277"/>
    </source>
</evidence>
<evidence type="ECO:0000256" key="4">
    <source>
        <dbReference type="SAM" id="MobiDB-lite"/>
    </source>
</evidence>
<accession>A0A9P5LLF5</accession>
<dbReference type="CDD" id="cd09019">
    <property type="entry name" value="galactose_mutarotase_like"/>
    <property type="match status" value="1"/>
</dbReference>
<evidence type="ECO:0000256" key="5">
    <source>
        <dbReference type="SAM" id="SignalP"/>
    </source>
</evidence>
<dbReference type="EMBL" id="JAANBB010000011">
    <property type="protein sequence ID" value="KAF7556524.1"/>
    <property type="molecule type" value="Genomic_DNA"/>
</dbReference>
<evidence type="ECO:0008006" key="8">
    <source>
        <dbReference type="Google" id="ProtNLM"/>
    </source>
</evidence>
<feature type="region of interest" description="Disordered" evidence="4">
    <location>
        <begin position="413"/>
        <end position="468"/>
    </location>
</feature>
<proteinExistence type="inferred from homology"/>
<feature type="compositionally biased region" description="Polar residues" evidence="4">
    <location>
        <begin position="113"/>
        <end position="123"/>
    </location>
</feature>
<gene>
    <name evidence="6" type="ORF">G7Z17_g1314</name>
</gene>
<dbReference type="Gene3D" id="2.70.98.10">
    <property type="match status" value="1"/>
</dbReference>
<dbReference type="SUPFAM" id="SSF74650">
    <property type="entry name" value="Galactose mutarotase-like"/>
    <property type="match status" value="1"/>
</dbReference>
<feature type="chain" id="PRO_5040299367" description="Aldose 1-epimerase" evidence="5">
    <location>
        <begin position="22"/>
        <end position="468"/>
    </location>
</feature>
<keyword evidence="3" id="KW-0119">Carbohydrate metabolism</keyword>
<dbReference type="PANTHER" id="PTHR10091">
    <property type="entry name" value="ALDOSE-1-EPIMERASE"/>
    <property type="match status" value="1"/>
</dbReference>
<sequence>MYVKQCLLGLAVLALPWTSAAKSKGKGKGPDSDGKYWISGDGIKAAFIPYGASISNLLIKDQYGIQRDIVTGFDNASYYGIDTQHPHFGGVPGRYANRIKNSSFTIDDETYHVTPNDNPTKQSPKGADTLHGGPDGWDYRNFTVVAHTDSSITFSIVDPDGKEGFPGEVVSYVTYTLTGLDWDIKMVALATTKKTPIMLSSHTYWNLDGFSNNDTSSVFNHTFHMPYGGQRVGVDNILIPTGEILPNKKGSVNDFWSKPKQIGAQANDPELKNNCGFNCTGYDTCFTVNRGHLGAYDWRTEGPVATLSSDWSGIQLDVYSDQDAFQLYSCTQQDGSMALKKTQGLFDNPDFPRIIPRYGCVVLEVQDFIDGINHPEWMRDRKQIFGPGDDPRRGFVAGPRLCGCGTVRTRDRADPPWGFQKGAGALNSQLPRAPDIQRQRAERASGRSGRSGRHGPHQDETLASESDW</sequence>
<dbReference type="InterPro" id="IPR011013">
    <property type="entry name" value="Gal_mutarotase_sf_dom"/>
</dbReference>
<evidence type="ECO:0000256" key="2">
    <source>
        <dbReference type="ARBA" id="ARBA00023235"/>
    </source>
</evidence>
<feature type="region of interest" description="Disordered" evidence="4">
    <location>
        <begin position="111"/>
        <end position="130"/>
    </location>
</feature>